<keyword evidence="3" id="KW-0732">Signal</keyword>
<feature type="region of interest" description="Disordered" evidence="1">
    <location>
        <begin position="46"/>
        <end position="76"/>
    </location>
</feature>
<organism evidence="4 5">
    <name type="scientific">Candidatus Uhrbacteria bacterium GW2011_GWF2_44_350</name>
    <dbReference type="NCBI Taxonomy" id="1619000"/>
    <lineage>
        <taxon>Bacteria</taxon>
        <taxon>Candidatus Uhriibacteriota</taxon>
    </lineage>
</organism>
<evidence type="ECO:0000313" key="4">
    <source>
        <dbReference type="EMBL" id="KKT69232.1"/>
    </source>
</evidence>
<dbReference type="Proteomes" id="UP000034154">
    <property type="component" value="Unassembled WGS sequence"/>
</dbReference>
<dbReference type="AlphaFoldDB" id="A0A0G1LKI9"/>
<protein>
    <submittedName>
        <fullName evidence="4">Uncharacterized protein</fullName>
    </submittedName>
</protein>
<feature type="signal peptide" evidence="3">
    <location>
        <begin position="1"/>
        <end position="22"/>
    </location>
</feature>
<evidence type="ECO:0000313" key="5">
    <source>
        <dbReference type="Proteomes" id="UP000034154"/>
    </source>
</evidence>
<dbReference type="EMBL" id="LCJB01000061">
    <property type="protein sequence ID" value="KKT69232.1"/>
    <property type="molecule type" value="Genomic_DNA"/>
</dbReference>
<keyword evidence="2" id="KW-0472">Membrane</keyword>
<reference evidence="4 5" key="1">
    <citation type="journal article" date="2015" name="Nature">
        <title>rRNA introns, odd ribosomes, and small enigmatic genomes across a large radiation of phyla.</title>
        <authorList>
            <person name="Brown C.T."/>
            <person name="Hug L.A."/>
            <person name="Thomas B.C."/>
            <person name="Sharon I."/>
            <person name="Castelle C.J."/>
            <person name="Singh A."/>
            <person name="Wilkins M.J."/>
            <person name="Williams K.H."/>
            <person name="Banfield J.F."/>
        </authorList>
    </citation>
    <scope>NUCLEOTIDE SEQUENCE [LARGE SCALE GENOMIC DNA]</scope>
</reference>
<evidence type="ECO:0000256" key="3">
    <source>
        <dbReference type="SAM" id="SignalP"/>
    </source>
</evidence>
<sequence length="289" mass="31916">MKKIIAILLGFSLLSGASFCLATDYRAGTDDYLVAGGLTEEQLTNNVSTENREPFTSTSGETSVSDPTGDVLSNSGTHPQINYGWADLTSASLEKNSKNQCWLFNMGVAEEIPTNAPWQANFLLYIDRDGDTTNNAPQGVRINTDYEISVKFGSENQNEAPYWFIDMRWYNPEPNFWAINKETTSTFKFDGKNLNICVPFEEISEDTTPAWRAAAVVSNGQATQVDIAPGTGFPPPSGEFYTTWNTGTTSTNLHNLINWTALEIVGGLILLIVVIKLIFRFIKRKPTAV</sequence>
<accession>A0A0G1LKI9</accession>
<feature type="chain" id="PRO_5002538363" evidence="3">
    <location>
        <begin position="23"/>
        <end position="289"/>
    </location>
</feature>
<evidence type="ECO:0000256" key="2">
    <source>
        <dbReference type="SAM" id="Phobius"/>
    </source>
</evidence>
<proteinExistence type="predicted"/>
<gene>
    <name evidence="4" type="ORF">UW63_C0061G0004</name>
</gene>
<evidence type="ECO:0000256" key="1">
    <source>
        <dbReference type="SAM" id="MobiDB-lite"/>
    </source>
</evidence>
<comment type="caution">
    <text evidence="4">The sequence shown here is derived from an EMBL/GenBank/DDBJ whole genome shotgun (WGS) entry which is preliminary data.</text>
</comment>
<feature type="transmembrane region" description="Helical" evidence="2">
    <location>
        <begin position="256"/>
        <end position="279"/>
    </location>
</feature>
<keyword evidence="2" id="KW-1133">Transmembrane helix</keyword>
<name>A0A0G1LKI9_9BACT</name>
<keyword evidence="2" id="KW-0812">Transmembrane</keyword>